<protein>
    <submittedName>
        <fullName evidence="2">Uncharacterized protein</fullName>
    </submittedName>
</protein>
<evidence type="ECO:0000256" key="1">
    <source>
        <dbReference type="SAM" id="MobiDB-lite"/>
    </source>
</evidence>
<evidence type="ECO:0000313" key="3">
    <source>
        <dbReference type="Proteomes" id="UP000528964"/>
    </source>
</evidence>
<sequence>MAERLLARLTGLGATVPPALTGNLVRAGGGGSAGDVSRQPGAAVDAVSDISSGAGA</sequence>
<reference evidence="2 3" key="1">
    <citation type="submission" date="2020-08" db="EMBL/GenBank/DDBJ databases">
        <title>Genomic Encyclopedia of Type Strains, Phase IV (KMG-IV): sequencing the most valuable type-strain genomes for metagenomic binning, comparative biology and taxonomic classification.</title>
        <authorList>
            <person name="Goeker M."/>
        </authorList>
    </citation>
    <scope>NUCLEOTIDE SEQUENCE [LARGE SCALE GENOMIC DNA]</scope>
    <source>
        <strain evidence="2 3">DSM 25481</strain>
    </source>
</reference>
<dbReference type="AlphaFoldDB" id="A0A7W6GGN6"/>
<accession>A0A7W6GGN6</accession>
<name>A0A7W6GGN6_9HYPH</name>
<evidence type="ECO:0000313" key="2">
    <source>
        <dbReference type="EMBL" id="MBB3974313.1"/>
    </source>
</evidence>
<organism evidence="2 3">
    <name type="scientific">Hansschlegelia beijingensis</name>
    <dbReference type="NCBI Taxonomy" id="1133344"/>
    <lineage>
        <taxon>Bacteria</taxon>
        <taxon>Pseudomonadati</taxon>
        <taxon>Pseudomonadota</taxon>
        <taxon>Alphaproteobacteria</taxon>
        <taxon>Hyphomicrobiales</taxon>
        <taxon>Methylopilaceae</taxon>
        <taxon>Hansschlegelia</taxon>
    </lineage>
</organism>
<gene>
    <name evidence="2" type="ORF">GGR24_002994</name>
</gene>
<keyword evidence="3" id="KW-1185">Reference proteome</keyword>
<feature type="region of interest" description="Disordered" evidence="1">
    <location>
        <begin position="28"/>
        <end position="56"/>
    </location>
</feature>
<dbReference type="Proteomes" id="UP000528964">
    <property type="component" value="Unassembled WGS sequence"/>
</dbReference>
<dbReference type="EMBL" id="JACIDR010000005">
    <property type="protein sequence ID" value="MBB3974313.1"/>
    <property type="molecule type" value="Genomic_DNA"/>
</dbReference>
<proteinExistence type="predicted"/>
<comment type="caution">
    <text evidence="2">The sequence shown here is derived from an EMBL/GenBank/DDBJ whole genome shotgun (WGS) entry which is preliminary data.</text>
</comment>
<dbReference type="RefSeq" id="WP_183396160.1">
    <property type="nucleotide sequence ID" value="NZ_JACIDR010000005.1"/>
</dbReference>